<dbReference type="Gene3D" id="1.10.510.10">
    <property type="entry name" value="Transferase(Phosphotransferase) domain 1"/>
    <property type="match status" value="1"/>
</dbReference>
<feature type="non-terminal residue" evidence="2">
    <location>
        <position position="131"/>
    </location>
</feature>
<accession>A0A9N9NP39</accession>
<dbReference type="PROSITE" id="PS50011">
    <property type="entry name" value="PROTEIN_KINASE_DOM"/>
    <property type="match status" value="1"/>
</dbReference>
<dbReference type="EMBL" id="CAJVPZ010036243">
    <property type="protein sequence ID" value="CAG8750826.1"/>
    <property type="molecule type" value="Genomic_DNA"/>
</dbReference>
<evidence type="ECO:0000259" key="1">
    <source>
        <dbReference type="PROSITE" id="PS50011"/>
    </source>
</evidence>
<dbReference type="InterPro" id="IPR000719">
    <property type="entry name" value="Prot_kinase_dom"/>
</dbReference>
<feature type="domain" description="Protein kinase" evidence="1">
    <location>
        <begin position="1"/>
        <end position="131"/>
    </location>
</feature>
<keyword evidence="3" id="KW-1185">Reference proteome</keyword>
<evidence type="ECO:0000313" key="2">
    <source>
        <dbReference type="EMBL" id="CAG8750826.1"/>
    </source>
</evidence>
<feature type="non-terminal residue" evidence="2">
    <location>
        <position position="1"/>
    </location>
</feature>
<dbReference type="GO" id="GO:0005524">
    <property type="term" value="F:ATP binding"/>
    <property type="evidence" value="ECO:0007669"/>
    <property type="project" value="InterPro"/>
</dbReference>
<dbReference type="OrthoDB" id="3269467at2759"/>
<dbReference type="InterPro" id="IPR011009">
    <property type="entry name" value="Kinase-like_dom_sf"/>
</dbReference>
<protein>
    <submittedName>
        <fullName evidence="2">19833_t:CDS:1</fullName>
    </submittedName>
</protein>
<dbReference type="AlphaFoldDB" id="A0A9N9NP39"/>
<dbReference type="Pfam" id="PF07714">
    <property type="entry name" value="PK_Tyr_Ser-Thr"/>
    <property type="match status" value="1"/>
</dbReference>
<comment type="caution">
    <text evidence="2">The sequence shown here is derived from an EMBL/GenBank/DDBJ whole genome shotgun (WGS) entry which is preliminary data.</text>
</comment>
<dbReference type="SUPFAM" id="SSF56112">
    <property type="entry name" value="Protein kinase-like (PK-like)"/>
    <property type="match status" value="1"/>
</dbReference>
<sequence length="131" mass="15238">KKKFNDLEMLEQASDAWIPFNKSKKIGEDGFSTIYLAEWTKSEGSFPAKMEKQPELFNVMDFHKIQNLTITIVMPYEDKSSLSDNLDEDQKWNIWSFAPEILKQKLYTKAVDIYAFGVIMAEISTGRRPFD</sequence>
<dbReference type="Proteomes" id="UP000789396">
    <property type="component" value="Unassembled WGS sequence"/>
</dbReference>
<organism evidence="2 3">
    <name type="scientific">Racocetra fulgida</name>
    <dbReference type="NCBI Taxonomy" id="60492"/>
    <lineage>
        <taxon>Eukaryota</taxon>
        <taxon>Fungi</taxon>
        <taxon>Fungi incertae sedis</taxon>
        <taxon>Mucoromycota</taxon>
        <taxon>Glomeromycotina</taxon>
        <taxon>Glomeromycetes</taxon>
        <taxon>Diversisporales</taxon>
        <taxon>Gigasporaceae</taxon>
        <taxon>Racocetra</taxon>
    </lineage>
</organism>
<dbReference type="InterPro" id="IPR001245">
    <property type="entry name" value="Ser-Thr/Tyr_kinase_cat_dom"/>
</dbReference>
<proteinExistence type="predicted"/>
<gene>
    <name evidence="2" type="ORF">RFULGI_LOCUS13580</name>
</gene>
<evidence type="ECO:0000313" key="3">
    <source>
        <dbReference type="Proteomes" id="UP000789396"/>
    </source>
</evidence>
<name>A0A9N9NP39_9GLOM</name>
<dbReference type="GO" id="GO:0004672">
    <property type="term" value="F:protein kinase activity"/>
    <property type="evidence" value="ECO:0007669"/>
    <property type="project" value="InterPro"/>
</dbReference>
<reference evidence="2" key="1">
    <citation type="submission" date="2021-06" db="EMBL/GenBank/DDBJ databases">
        <authorList>
            <person name="Kallberg Y."/>
            <person name="Tangrot J."/>
            <person name="Rosling A."/>
        </authorList>
    </citation>
    <scope>NUCLEOTIDE SEQUENCE</scope>
    <source>
        <strain evidence="2">IN212</strain>
    </source>
</reference>